<organism evidence="2">
    <name type="scientific">freshwater metagenome</name>
    <dbReference type="NCBI Taxonomy" id="449393"/>
    <lineage>
        <taxon>unclassified sequences</taxon>
        <taxon>metagenomes</taxon>
        <taxon>ecological metagenomes</taxon>
    </lineage>
</organism>
<proteinExistence type="predicted"/>
<dbReference type="AlphaFoldDB" id="A0A6J7L912"/>
<keyword evidence="1" id="KW-0472">Membrane</keyword>
<evidence type="ECO:0000256" key="1">
    <source>
        <dbReference type="SAM" id="Phobius"/>
    </source>
</evidence>
<dbReference type="EMBL" id="CAFBMW010000039">
    <property type="protein sequence ID" value="CAB4962659.1"/>
    <property type="molecule type" value="Genomic_DNA"/>
</dbReference>
<feature type="transmembrane region" description="Helical" evidence="1">
    <location>
        <begin position="54"/>
        <end position="79"/>
    </location>
</feature>
<protein>
    <submittedName>
        <fullName evidence="2">Unannotated protein</fullName>
    </submittedName>
</protein>
<keyword evidence="1" id="KW-1133">Transmembrane helix</keyword>
<evidence type="ECO:0000313" key="2">
    <source>
        <dbReference type="EMBL" id="CAB4962659.1"/>
    </source>
</evidence>
<feature type="transmembrane region" description="Helical" evidence="1">
    <location>
        <begin position="91"/>
        <end position="110"/>
    </location>
</feature>
<sequence length="150" mass="15511">MYRPQPFWIFKGVLLGIAAGGLVASGLLVADVVTRTEEPDTAYIPEGVADAIHLGVFFGGMVGALIGLLVGLVMTFALGSDLSAAVERRRALVLGAALPPVVLVAAISLLSGSPFVPGPVDLVPLAASVFLDGPLARWAARFKLPRVDHS</sequence>
<keyword evidence="1" id="KW-0812">Transmembrane</keyword>
<accession>A0A6J7L912</accession>
<name>A0A6J7L912_9ZZZZ</name>
<reference evidence="2" key="1">
    <citation type="submission" date="2020-05" db="EMBL/GenBank/DDBJ databases">
        <authorList>
            <person name="Chiriac C."/>
            <person name="Salcher M."/>
            <person name="Ghai R."/>
            <person name="Kavagutti S V."/>
        </authorList>
    </citation>
    <scope>NUCLEOTIDE SEQUENCE</scope>
</reference>
<gene>
    <name evidence="2" type="ORF">UFOPK3662_03352</name>
</gene>